<feature type="transmembrane region" description="Helical" evidence="1">
    <location>
        <begin position="278"/>
        <end position="298"/>
    </location>
</feature>
<feature type="transmembrane region" description="Helical" evidence="1">
    <location>
        <begin position="204"/>
        <end position="224"/>
    </location>
</feature>
<dbReference type="AlphaFoldDB" id="A0A538U1F8"/>
<keyword evidence="1" id="KW-1133">Transmembrane helix</keyword>
<feature type="transmembrane region" description="Helical" evidence="1">
    <location>
        <begin position="140"/>
        <end position="158"/>
    </location>
</feature>
<dbReference type="Proteomes" id="UP000319836">
    <property type="component" value="Unassembled WGS sequence"/>
</dbReference>
<feature type="transmembrane region" description="Helical" evidence="1">
    <location>
        <begin position="113"/>
        <end position="134"/>
    </location>
</feature>
<dbReference type="EMBL" id="VBPA01000271">
    <property type="protein sequence ID" value="TMQ69745.1"/>
    <property type="molecule type" value="Genomic_DNA"/>
</dbReference>
<keyword evidence="1" id="KW-0812">Transmembrane</keyword>
<comment type="caution">
    <text evidence="2">The sequence shown here is derived from an EMBL/GenBank/DDBJ whole genome shotgun (WGS) entry which is preliminary data.</text>
</comment>
<feature type="transmembrane region" description="Helical" evidence="1">
    <location>
        <begin position="376"/>
        <end position="394"/>
    </location>
</feature>
<accession>A0A538U1F8</accession>
<feature type="transmembrane region" description="Helical" evidence="1">
    <location>
        <begin position="328"/>
        <end position="349"/>
    </location>
</feature>
<feature type="transmembrane region" description="Helical" evidence="1">
    <location>
        <begin position="86"/>
        <end position="106"/>
    </location>
</feature>
<organism evidence="2 3">
    <name type="scientific">Eiseniibacteriota bacterium</name>
    <dbReference type="NCBI Taxonomy" id="2212470"/>
    <lineage>
        <taxon>Bacteria</taxon>
        <taxon>Candidatus Eiseniibacteriota</taxon>
    </lineage>
</organism>
<feature type="transmembrane region" description="Helical" evidence="1">
    <location>
        <begin position="304"/>
        <end position="321"/>
    </location>
</feature>
<proteinExistence type="predicted"/>
<evidence type="ECO:0000313" key="2">
    <source>
        <dbReference type="EMBL" id="TMQ69745.1"/>
    </source>
</evidence>
<gene>
    <name evidence="2" type="ORF">E6K80_10690</name>
</gene>
<reference evidence="2 3" key="1">
    <citation type="journal article" date="2019" name="Nat. Microbiol.">
        <title>Mediterranean grassland soil C-N compound turnover is dependent on rainfall and depth, and is mediated by genomically divergent microorganisms.</title>
        <authorList>
            <person name="Diamond S."/>
            <person name="Andeer P.F."/>
            <person name="Li Z."/>
            <person name="Crits-Christoph A."/>
            <person name="Burstein D."/>
            <person name="Anantharaman K."/>
            <person name="Lane K.R."/>
            <person name="Thomas B.C."/>
            <person name="Pan C."/>
            <person name="Northen T.R."/>
            <person name="Banfield J.F."/>
        </authorList>
    </citation>
    <scope>NUCLEOTIDE SEQUENCE [LARGE SCALE GENOMIC DNA]</scope>
    <source>
        <strain evidence="2">WS_10</strain>
    </source>
</reference>
<sequence length="539" mass="58425">MSTTGRERLAEADARRLWLLCAAFLCAASLLVFRGALALFFAQEDFRGLAVAAGLMPRAHQLWRYVSVQAFMDVFFPLFGDRAAPYHAVSLGFHALNAVLLFTLCARHLSKPAALVGATFYAVHPALFTAVSWQSERGDLLAVSFALLAVLLALRSGASRWLAVPAFALSLLSKESTLGAPAVVALMGWRPPANRARPVRRWRLDPLALALLAESALYLLVVMRSNRSGNGVGFDPSSAYGFDFGAGFVGNLLTYLGWTVDLAMSAPGLRFMDRQNPALAPLGLTILAGVALISAWPGLRRRPWLIGVVGFFALLLPVLPFRNHAYHHFLYAPLAAAGLCVGTIVDSLARPRSPERVESAAADPRPRAGSEPWPPAFAWLIAGLCCAALTWNGARLVDQIARQRSPSYPLLHADPVVDRSLIAERAFRTIRAAAPPRGTRLMFVMRERVALLGRIARGAKEAPPPAQEVYTEANVRVALFGGMGVRALVPAIDSVAFVTRLRPLGPAERYAVYAPTGEVELHDQGSMDSLLASPWITRW</sequence>
<keyword evidence="1" id="KW-0472">Membrane</keyword>
<feature type="transmembrane region" description="Helical" evidence="1">
    <location>
        <begin position="244"/>
        <end position="266"/>
    </location>
</feature>
<feature type="transmembrane region" description="Helical" evidence="1">
    <location>
        <begin position="17"/>
        <end position="41"/>
    </location>
</feature>
<protein>
    <submittedName>
        <fullName evidence="2">Uncharacterized protein</fullName>
    </submittedName>
</protein>
<evidence type="ECO:0000256" key="1">
    <source>
        <dbReference type="SAM" id="Phobius"/>
    </source>
</evidence>
<name>A0A538U1F8_UNCEI</name>
<evidence type="ECO:0000313" key="3">
    <source>
        <dbReference type="Proteomes" id="UP000319836"/>
    </source>
</evidence>